<dbReference type="PANTHER" id="PTHR30146:SF152">
    <property type="entry name" value="TRANSCRIPTIONAL REGULATORY PROTEIN"/>
    <property type="match status" value="1"/>
</dbReference>
<sequence length="351" mass="38192">MGKPTVHDIARVAGVSLATVDRVLNARAGVREVTVRRVQEAVSRLGYVRDLSAANLARQRRYRFAFLLPDTPSQFLRVLHEAIDEAAAGLSADRLEIETTHVAIGDQVALQQAFRRIETMGFDGVAIMANETPMVRDMIARLKARGVAVVAMITDQPQSERDHFVGIDNLAAGRTAGVLMGRFAGPGPGKIVVAVNTMQARDMVDRRMGFDEVIATRFPGLTTLPTIEGWDNHQMVARVTAQCLDNHTGVVGIYCAGAGLRGITEVVRARGLADRLTIIGHDLTPHAREMLTDGVVDVIINQNAGHIARSAARVLKAQCDGVEVIASQERIRIEIVLKENLPQGAYREDKT</sequence>
<dbReference type="SUPFAM" id="SSF47413">
    <property type="entry name" value="lambda repressor-like DNA-binding domains"/>
    <property type="match status" value="1"/>
</dbReference>
<dbReference type="Gene3D" id="1.10.260.40">
    <property type="entry name" value="lambda repressor-like DNA-binding domains"/>
    <property type="match status" value="1"/>
</dbReference>
<dbReference type="InterPro" id="IPR025997">
    <property type="entry name" value="SBP_2_dom"/>
</dbReference>
<dbReference type="Proteomes" id="UP001595973">
    <property type="component" value="Unassembled WGS sequence"/>
</dbReference>
<dbReference type="CDD" id="cd06307">
    <property type="entry name" value="PBP1_sugar_binding"/>
    <property type="match status" value="1"/>
</dbReference>
<gene>
    <name evidence="5" type="ORF">ACFO5X_04890</name>
</gene>
<dbReference type="InterPro" id="IPR010982">
    <property type="entry name" value="Lambda_DNA-bd_dom_sf"/>
</dbReference>
<comment type="caution">
    <text evidence="5">The sequence shown here is derived from an EMBL/GenBank/DDBJ whole genome shotgun (WGS) entry which is preliminary data.</text>
</comment>
<dbReference type="Pfam" id="PF13407">
    <property type="entry name" value="Peripla_BP_4"/>
    <property type="match status" value="1"/>
</dbReference>
<evidence type="ECO:0000259" key="4">
    <source>
        <dbReference type="PROSITE" id="PS50932"/>
    </source>
</evidence>
<dbReference type="Pfam" id="PF00356">
    <property type="entry name" value="LacI"/>
    <property type="match status" value="1"/>
</dbReference>
<protein>
    <submittedName>
        <fullName evidence="5">LacI family DNA-binding transcriptional regulator</fullName>
    </submittedName>
</protein>
<dbReference type="PANTHER" id="PTHR30146">
    <property type="entry name" value="LACI-RELATED TRANSCRIPTIONAL REPRESSOR"/>
    <property type="match status" value="1"/>
</dbReference>
<evidence type="ECO:0000313" key="5">
    <source>
        <dbReference type="EMBL" id="MFC4667881.1"/>
    </source>
</evidence>
<reference evidence="6" key="1">
    <citation type="journal article" date="2019" name="Int. J. Syst. Evol. Microbiol.">
        <title>The Global Catalogue of Microorganisms (GCM) 10K type strain sequencing project: providing services to taxonomists for standard genome sequencing and annotation.</title>
        <authorList>
            <consortium name="The Broad Institute Genomics Platform"/>
            <consortium name="The Broad Institute Genome Sequencing Center for Infectious Disease"/>
            <person name="Wu L."/>
            <person name="Ma J."/>
        </authorList>
    </citation>
    <scope>NUCLEOTIDE SEQUENCE [LARGE SCALE GENOMIC DNA]</scope>
    <source>
        <strain evidence="6">CGMCC 4.7283</strain>
    </source>
</reference>
<dbReference type="SMART" id="SM00354">
    <property type="entry name" value="HTH_LACI"/>
    <property type="match status" value="1"/>
</dbReference>
<dbReference type="CDD" id="cd01392">
    <property type="entry name" value="HTH_LacI"/>
    <property type="match status" value="1"/>
</dbReference>
<keyword evidence="6" id="KW-1185">Reference proteome</keyword>
<evidence type="ECO:0000313" key="6">
    <source>
        <dbReference type="Proteomes" id="UP001595973"/>
    </source>
</evidence>
<name>A0ABV9KE10_9RHOB</name>
<dbReference type="Gene3D" id="3.40.50.2300">
    <property type="match status" value="2"/>
</dbReference>
<dbReference type="PROSITE" id="PS50932">
    <property type="entry name" value="HTH_LACI_2"/>
    <property type="match status" value="1"/>
</dbReference>
<dbReference type="PROSITE" id="PS00356">
    <property type="entry name" value="HTH_LACI_1"/>
    <property type="match status" value="1"/>
</dbReference>
<dbReference type="PRINTS" id="PR00036">
    <property type="entry name" value="HTHLACI"/>
</dbReference>
<proteinExistence type="predicted"/>
<keyword evidence="3" id="KW-0804">Transcription</keyword>
<evidence type="ECO:0000256" key="2">
    <source>
        <dbReference type="ARBA" id="ARBA00023125"/>
    </source>
</evidence>
<keyword evidence="2 5" id="KW-0238">DNA-binding</keyword>
<dbReference type="InterPro" id="IPR000843">
    <property type="entry name" value="HTH_LacI"/>
</dbReference>
<evidence type="ECO:0000256" key="1">
    <source>
        <dbReference type="ARBA" id="ARBA00023015"/>
    </source>
</evidence>
<dbReference type="GO" id="GO:0003677">
    <property type="term" value="F:DNA binding"/>
    <property type="evidence" value="ECO:0007669"/>
    <property type="project" value="UniProtKB-KW"/>
</dbReference>
<evidence type="ECO:0000256" key="3">
    <source>
        <dbReference type="ARBA" id="ARBA00023163"/>
    </source>
</evidence>
<keyword evidence="1" id="KW-0805">Transcription regulation</keyword>
<dbReference type="RefSeq" id="WP_380716114.1">
    <property type="nucleotide sequence ID" value="NZ_JBHSGI010000002.1"/>
</dbReference>
<organism evidence="5 6">
    <name type="scientific">Seohaeicola nanhaiensis</name>
    <dbReference type="NCBI Taxonomy" id="1387282"/>
    <lineage>
        <taxon>Bacteria</taxon>
        <taxon>Pseudomonadati</taxon>
        <taxon>Pseudomonadota</taxon>
        <taxon>Alphaproteobacteria</taxon>
        <taxon>Rhodobacterales</taxon>
        <taxon>Roseobacteraceae</taxon>
        <taxon>Seohaeicola</taxon>
    </lineage>
</organism>
<feature type="domain" description="HTH lacI-type" evidence="4">
    <location>
        <begin position="4"/>
        <end position="58"/>
    </location>
</feature>
<accession>A0ABV9KE10</accession>
<dbReference type="EMBL" id="JBHSGI010000002">
    <property type="protein sequence ID" value="MFC4667881.1"/>
    <property type="molecule type" value="Genomic_DNA"/>
</dbReference>
<dbReference type="InterPro" id="IPR028082">
    <property type="entry name" value="Peripla_BP_I"/>
</dbReference>
<dbReference type="SUPFAM" id="SSF53822">
    <property type="entry name" value="Periplasmic binding protein-like I"/>
    <property type="match status" value="1"/>
</dbReference>